<feature type="transmembrane region" description="Helical" evidence="9">
    <location>
        <begin position="97"/>
        <end position="123"/>
    </location>
</feature>
<feature type="transmembrane region" description="Helical" evidence="9">
    <location>
        <begin position="189"/>
        <end position="214"/>
    </location>
</feature>
<keyword evidence="4" id="KW-0762">Sugar transport</keyword>
<protein>
    <submittedName>
        <fullName evidence="10">PTS system mannose/fructose/sorbose family transporter subunit IID</fullName>
    </submittedName>
</protein>
<reference evidence="10 11" key="1">
    <citation type="journal article" date="2024" name="Int. J. Mol. Sci.">
        <title>Exploration of Alicyclobacillus spp. Genome in Search of Antibiotic Resistance.</title>
        <authorList>
            <person name="Bucka-Kolendo J."/>
            <person name="Kiousi D.E."/>
            <person name="Dekowska A."/>
            <person name="Mikolajczuk-Szczyrba A."/>
            <person name="Karadedos D.M."/>
            <person name="Michael P."/>
            <person name="Galanis A."/>
            <person name="Sokolowska B."/>
        </authorList>
    </citation>
    <scope>NUCLEOTIDE SEQUENCE [LARGE SCALE GENOMIC DNA]</scope>
    <source>
        <strain evidence="10 11">KKP 3000</strain>
    </source>
</reference>
<evidence type="ECO:0000256" key="5">
    <source>
        <dbReference type="ARBA" id="ARBA00022683"/>
    </source>
</evidence>
<dbReference type="Pfam" id="PF03609">
    <property type="entry name" value="EII-Sor"/>
    <property type="match status" value="1"/>
</dbReference>
<keyword evidence="11" id="KW-1185">Reference proteome</keyword>
<dbReference type="InterPro" id="IPR050303">
    <property type="entry name" value="GatZ_KbaZ_carbometab"/>
</dbReference>
<dbReference type="EMBL" id="JBDXSU010000002">
    <property type="protein sequence ID" value="MFB5189180.1"/>
    <property type="molecule type" value="Genomic_DNA"/>
</dbReference>
<comment type="subcellular location">
    <subcellularLocation>
        <location evidence="1">Cell membrane</location>
        <topology evidence="1">Multi-pass membrane protein</topology>
    </subcellularLocation>
</comment>
<feature type="transmembrane region" description="Helical" evidence="9">
    <location>
        <begin position="221"/>
        <end position="238"/>
    </location>
</feature>
<keyword evidence="7 9" id="KW-1133">Transmembrane helix</keyword>
<sequence>MSIGTAIMLSILAGFAYWTRRFLGDWFLDRPIVVAPITGLIMGDFHLGLIVGGTLELIFMGATDIGGSVPPNYNIGSILGAAFAISSGQGISTAVLIAVPAALLGSFAELLAKTVSVFFIHAADRMADDGNYKGIARMLHLGNLVHFLADAIPTFIALTLGANAVKAIMNDIPHWLQNGITATGDLLPALGFALLLSTLASPAMFPFYFIGFLLAAYTKMGVLGVAVMALLVAIVLQSRKPDDDHFDAETEIAATATTGHGGVLDKKDLRLLWLRSFGLQSAFSFDRMQAIGFAWAMTPLLRKIYRNQPQEFSLALKRHLMFINTNPWVSGPIFAMTADLEIRKALGEQDIEEQAIQGLKSGLMGPLAGVGDSMFQGTLRPVVAGVMAGLALQGNPLAPFLFIAIVNAVHIFVSWYTFKKGFDMGDQFLGVLASGRIRKVMEGATMTGLMAVGALTATWLTVSTPLTYHVQKATVSLQTMLDGIMPDILPLAATMLVFWLVRRRFNTTRIMLGMIVVGLVLGSFNIIK</sequence>
<gene>
    <name evidence="10" type="ORF">KKP3000_002179</name>
</gene>
<dbReference type="InterPro" id="IPR004704">
    <property type="entry name" value="PTS_IID_man"/>
</dbReference>
<dbReference type="Pfam" id="PF03613">
    <property type="entry name" value="EIID-AGA"/>
    <property type="match status" value="1"/>
</dbReference>
<evidence type="ECO:0000256" key="6">
    <source>
        <dbReference type="ARBA" id="ARBA00022692"/>
    </source>
</evidence>
<dbReference type="InterPro" id="IPR004700">
    <property type="entry name" value="PTS_IIC_man"/>
</dbReference>
<accession>A0ABV5ABG1</accession>
<keyword evidence="8 9" id="KW-0472">Membrane</keyword>
<keyword evidence="6 9" id="KW-0812">Transmembrane</keyword>
<organism evidence="10 11">
    <name type="scientific">Alicyclobacillus fastidiosus</name>
    <dbReference type="NCBI Taxonomy" id="392011"/>
    <lineage>
        <taxon>Bacteria</taxon>
        <taxon>Bacillati</taxon>
        <taxon>Bacillota</taxon>
        <taxon>Bacilli</taxon>
        <taxon>Bacillales</taxon>
        <taxon>Alicyclobacillaceae</taxon>
        <taxon>Alicyclobacillus</taxon>
    </lineage>
</organism>
<evidence type="ECO:0000256" key="1">
    <source>
        <dbReference type="ARBA" id="ARBA00004651"/>
    </source>
</evidence>
<feature type="transmembrane region" description="Helical" evidence="9">
    <location>
        <begin position="480"/>
        <end position="501"/>
    </location>
</feature>
<evidence type="ECO:0000256" key="3">
    <source>
        <dbReference type="ARBA" id="ARBA00022475"/>
    </source>
</evidence>
<feature type="transmembrane region" description="Helical" evidence="9">
    <location>
        <begin position="71"/>
        <end position="91"/>
    </location>
</feature>
<dbReference type="Proteomes" id="UP001579974">
    <property type="component" value="Unassembled WGS sequence"/>
</dbReference>
<comment type="caution">
    <text evidence="10">The sequence shown here is derived from an EMBL/GenBank/DDBJ whole genome shotgun (WGS) entry which is preliminary data.</text>
</comment>
<dbReference type="PANTHER" id="PTHR32502:SF23">
    <property type="entry name" value="TRANSPORT PROTEIN, PTS SYSTEM"/>
    <property type="match status" value="1"/>
</dbReference>
<feature type="transmembrane region" description="Helical" evidence="9">
    <location>
        <begin position="397"/>
        <end position="418"/>
    </location>
</feature>
<proteinExistence type="predicted"/>
<evidence type="ECO:0000256" key="2">
    <source>
        <dbReference type="ARBA" id="ARBA00022448"/>
    </source>
</evidence>
<evidence type="ECO:0000313" key="11">
    <source>
        <dbReference type="Proteomes" id="UP001579974"/>
    </source>
</evidence>
<evidence type="ECO:0000256" key="4">
    <source>
        <dbReference type="ARBA" id="ARBA00022597"/>
    </source>
</evidence>
<feature type="transmembrane region" description="Helical" evidence="9">
    <location>
        <begin position="144"/>
        <end position="169"/>
    </location>
</feature>
<feature type="transmembrane region" description="Helical" evidence="9">
    <location>
        <begin position="32"/>
        <end position="59"/>
    </location>
</feature>
<keyword evidence="2" id="KW-0813">Transport</keyword>
<feature type="transmembrane region" description="Helical" evidence="9">
    <location>
        <begin position="510"/>
        <end position="527"/>
    </location>
</feature>
<keyword evidence="3" id="KW-1003">Cell membrane</keyword>
<evidence type="ECO:0000256" key="9">
    <source>
        <dbReference type="SAM" id="Phobius"/>
    </source>
</evidence>
<evidence type="ECO:0000313" key="10">
    <source>
        <dbReference type="EMBL" id="MFB5189180.1"/>
    </source>
</evidence>
<name>A0ABV5ABG1_9BACL</name>
<dbReference type="RefSeq" id="WP_275472676.1">
    <property type="nucleotide sequence ID" value="NZ_CP162940.1"/>
</dbReference>
<dbReference type="PROSITE" id="PS51106">
    <property type="entry name" value="PTS_EIIC_TYPE_4"/>
    <property type="match status" value="1"/>
</dbReference>
<feature type="transmembrane region" description="Helical" evidence="9">
    <location>
        <begin position="439"/>
        <end position="460"/>
    </location>
</feature>
<evidence type="ECO:0000256" key="8">
    <source>
        <dbReference type="ARBA" id="ARBA00023136"/>
    </source>
</evidence>
<keyword evidence="5" id="KW-0598">Phosphotransferase system</keyword>
<dbReference type="PANTHER" id="PTHR32502">
    <property type="entry name" value="N-ACETYLGALACTOSAMINE PERMEASE II COMPONENT-RELATED"/>
    <property type="match status" value="1"/>
</dbReference>
<evidence type="ECO:0000256" key="7">
    <source>
        <dbReference type="ARBA" id="ARBA00022989"/>
    </source>
</evidence>
<dbReference type="PROSITE" id="PS51108">
    <property type="entry name" value="PTS_EIID"/>
    <property type="match status" value="1"/>
</dbReference>